<dbReference type="InterPro" id="IPR050131">
    <property type="entry name" value="Peptidase_S8_subtilisin-like"/>
</dbReference>
<evidence type="ECO:0000256" key="1">
    <source>
        <dbReference type="ARBA" id="ARBA00011073"/>
    </source>
</evidence>
<gene>
    <name evidence="7" type="ORF">S01H1_73748</name>
</gene>
<keyword evidence="4" id="KW-0720">Serine protease</keyword>
<dbReference type="EMBL" id="BARS01049290">
    <property type="protein sequence ID" value="GAG31348.1"/>
    <property type="molecule type" value="Genomic_DNA"/>
</dbReference>
<feature type="region of interest" description="Disordered" evidence="5">
    <location>
        <begin position="205"/>
        <end position="241"/>
    </location>
</feature>
<dbReference type="InterPro" id="IPR023828">
    <property type="entry name" value="Peptidase_S8_Ser-AS"/>
</dbReference>
<dbReference type="InterPro" id="IPR000209">
    <property type="entry name" value="Peptidase_S8/S53_dom"/>
</dbReference>
<accession>X0X3X8</accession>
<organism evidence="7">
    <name type="scientific">marine sediment metagenome</name>
    <dbReference type="NCBI Taxonomy" id="412755"/>
    <lineage>
        <taxon>unclassified sequences</taxon>
        <taxon>metagenomes</taxon>
        <taxon>ecological metagenomes</taxon>
    </lineage>
</organism>
<dbReference type="InterPro" id="IPR036852">
    <property type="entry name" value="Peptidase_S8/S53_dom_sf"/>
</dbReference>
<evidence type="ECO:0000259" key="6">
    <source>
        <dbReference type="Pfam" id="PF00082"/>
    </source>
</evidence>
<dbReference type="PROSITE" id="PS00138">
    <property type="entry name" value="SUBTILASE_SER"/>
    <property type="match status" value="1"/>
</dbReference>
<feature type="compositionally biased region" description="Acidic residues" evidence="5">
    <location>
        <begin position="205"/>
        <end position="216"/>
    </location>
</feature>
<dbReference type="PROSITE" id="PS51892">
    <property type="entry name" value="SUBTILASE"/>
    <property type="match status" value="1"/>
</dbReference>
<evidence type="ECO:0000313" key="7">
    <source>
        <dbReference type="EMBL" id="GAG31348.1"/>
    </source>
</evidence>
<evidence type="ECO:0000256" key="5">
    <source>
        <dbReference type="SAM" id="MobiDB-lite"/>
    </source>
</evidence>
<dbReference type="GO" id="GO:0004252">
    <property type="term" value="F:serine-type endopeptidase activity"/>
    <property type="evidence" value="ECO:0007669"/>
    <property type="project" value="InterPro"/>
</dbReference>
<feature type="domain" description="Peptidase S8/S53" evidence="6">
    <location>
        <begin position="33"/>
        <end position="171"/>
    </location>
</feature>
<evidence type="ECO:0000256" key="4">
    <source>
        <dbReference type="ARBA" id="ARBA00022825"/>
    </source>
</evidence>
<comment type="similarity">
    <text evidence="1">Belongs to the peptidase S8 family.</text>
</comment>
<protein>
    <recommendedName>
        <fullName evidence="6">Peptidase S8/S53 domain-containing protein</fullName>
    </recommendedName>
</protein>
<evidence type="ECO:0000256" key="2">
    <source>
        <dbReference type="ARBA" id="ARBA00022670"/>
    </source>
</evidence>
<dbReference type="GO" id="GO:0006508">
    <property type="term" value="P:proteolysis"/>
    <property type="evidence" value="ECO:0007669"/>
    <property type="project" value="UniProtKB-KW"/>
</dbReference>
<proteinExistence type="inferred from homology"/>
<dbReference type="SUPFAM" id="SSF52743">
    <property type="entry name" value="Subtilisin-like"/>
    <property type="match status" value="1"/>
</dbReference>
<keyword evidence="2" id="KW-0645">Protease</keyword>
<name>X0X3X8_9ZZZZ</name>
<feature type="non-terminal residue" evidence="7">
    <location>
        <position position="1"/>
    </location>
</feature>
<dbReference type="AlphaFoldDB" id="X0X3X8"/>
<evidence type="ECO:0000256" key="3">
    <source>
        <dbReference type="ARBA" id="ARBA00022801"/>
    </source>
</evidence>
<dbReference type="Gene3D" id="3.40.50.200">
    <property type="entry name" value="Peptidase S8/S53 domain"/>
    <property type="match status" value="1"/>
</dbReference>
<feature type="non-terminal residue" evidence="7">
    <location>
        <position position="241"/>
    </location>
</feature>
<feature type="compositionally biased region" description="Basic and acidic residues" evidence="5">
    <location>
        <begin position="217"/>
        <end position="226"/>
    </location>
</feature>
<dbReference type="PANTHER" id="PTHR43806:SF11">
    <property type="entry name" value="CEREVISIN-RELATED"/>
    <property type="match status" value="1"/>
</dbReference>
<keyword evidence="3" id="KW-0378">Hydrolase</keyword>
<dbReference type="Pfam" id="PF00082">
    <property type="entry name" value="Peptidase_S8"/>
    <property type="match status" value="1"/>
</dbReference>
<reference evidence="7" key="1">
    <citation type="journal article" date="2014" name="Front. Microbiol.">
        <title>High frequency of phylogenetically diverse reductive dehalogenase-homologous genes in deep subseafloor sedimentary metagenomes.</title>
        <authorList>
            <person name="Kawai M."/>
            <person name="Futagami T."/>
            <person name="Toyoda A."/>
            <person name="Takaki Y."/>
            <person name="Nishi S."/>
            <person name="Hori S."/>
            <person name="Arai W."/>
            <person name="Tsubouchi T."/>
            <person name="Morono Y."/>
            <person name="Uchiyama I."/>
            <person name="Ito T."/>
            <person name="Fujiyama A."/>
            <person name="Inagaki F."/>
            <person name="Takami H."/>
        </authorList>
    </citation>
    <scope>NUCLEOTIDE SEQUENCE</scope>
    <source>
        <strain evidence="7">Expedition CK06-06</strain>
    </source>
</reference>
<comment type="caution">
    <text evidence="7">The sequence shown here is derived from an EMBL/GenBank/DDBJ whole genome shotgun (WGS) entry which is preliminary data.</text>
</comment>
<sequence>GPSPCARSWSSDQVAALDYVFDTLRHVHAIASVNMSLGGASHTSQVDCDEENAATKAAIDNLRSVGIATVIAAGNSGWVNAIDEPGCISSAISVSATNDLDQIPVFASAAAFLSLWAPGVSIRAPLYQGTGYTNASGTSMSTPHVAGAWATLRQASPDASVDEILTALQDTGVPIPDVFAETSRIRVAEAALALLPACSNGLDDDGDDLADVAEDPGCDHPADPSEKSLLLVCDNGLDDDG</sequence>
<dbReference type="PANTHER" id="PTHR43806">
    <property type="entry name" value="PEPTIDASE S8"/>
    <property type="match status" value="1"/>
</dbReference>